<dbReference type="Gene3D" id="3.40.50.360">
    <property type="match status" value="1"/>
</dbReference>
<evidence type="ECO:0000313" key="5">
    <source>
        <dbReference type="Proteomes" id="UP000253083"/>
    </source>
</evidence>
<comment type="caution">
    <text evidence="4">The sequence shown here is derived from an EMBL/GenBank/DDBJ whole genome shotgun (WGS) entry which is preliminary data.</text>
</comment>
<sequence>MNHLIVFAHPNNESLNSTLLYALEMHLKRQDHTVKTRNLYELKFDPVLSLSDMQGQRIGQVAEEVALEQDFIRWADCITFIHPIWWTGLPAIFKGYIDRVFSYGFAYCYEAGKQHGLLSGKQAVVINTHGKSQPEYQAIGMDKALALTSDVGIYNYCGMALKRHLYFDNADRATRDTIEQWINHIESVFA</sequence>
<gene>
    <name evidence="4" type="ORF">DFR28_102505</name>
</gene>
<comment type="similarity">
    <text evidence="1">Belongs to the NAD(P)H dehydrogenase (quinone) family.</text>
</comment>
<evidence type="ECO:0000256" key="1">
    <source>
        <dbReference type="ARBA" id="ARBA00006252"/>
    </source>
</evidence>
<keyword evidence="2" id="KW-0560">Oxidoreductase</keyword>
<dbReference type="InterPro" id="IPR003680">
    <property type="entry name" value="Flavodoxin_fold"/>
</dbReference>
<dbReference type="GO" id="GO:0005829">
    <property type="term" value="C:cytosol"/>
    <property type="evidence" value="ECO:0007669"/>
    <property type="project" value="TreeGrafter"/>
</dbReference>
<dbReference type="Proteomes" id="UP000253083">
    <property type="component" value="Unassembled WGS sequence"/>
</dbReference>
<dbReference type="InterPro" id="IPR029039">
    <property type="entry name" value="Flavoprotein-like_sf"/>
</dbReference>
<dbReference type="GO" id="GO:0003955">
    <property type="term" value="F:NAD(P)H dehydrogenase (quinone) activity"/>
    <property type="evidence" value="ECO:0007669"/>
    <property type="project" value="TreeGrafter"/>
</dbReference>
<evidence type="ECO:0000313" key="4">
    <source>
        <dbReference type="EMBL" id="RBP51086.1"/>
    </source>
</evidence>
<dbReference type="InterPro" id="IPR051545">
    <property type="entry name" value="NAD(P)H_dehydrogenase_qn"/>
</dbReference>
<dbReference type="PANTHER" id="PTHR10204:SF34">
    <property type="entry name" value="NAD(P)H DEHYDROGENASE [QUINONE] 1 ISOFORM 1"/>
    <property type="match status" value="1"/>
</dbReference>
<dbReference type="EMBL" id="QNRT01000002">
    <property type="protein sequence ID" value="RBP51086.1"/>
    <property type="molecule type" value="Genomic_DNA"/>
</dbReference>
<accession>A0A395JJY3</accession>
<dbReference type="InParanoid" id="A0A395JJY3"/>
<protein>
    <submittedName>
        <fullName evidence="4">NAD(P)H dehydrogenase (Quinone)</fullName>
    </submittedName>
</protein>
<dbReference type="AlphaFoldDB" id="A0A395JJY3"/>
<evidence type="ECO:0000256" key="2">
    <source>
        <dbReference type="ARBA" id="ARBA00023002"/>
    </source>
</evidence>
<organism evidence="4 5">
    <name type="scientific">Arenicella xantha</name>
    <dbReference type="NCBI Taxonomy" id="644221"/>
    <lineage>
        <taxon>Bacteria</taxon>
        <taxon>Pseudomonadati</taxon>
        <taxon>Pseudomonadota</taxon>
        <taxon>Gammaproteobacteria</taxon>
        <taxon>Arenicellales</taxon>
        <taxon>Arenicellaceae</taxon>
        <taxon>Arenicella</taxon>
    </lineage>
</organism>
<reference evidence="4 5" key="1">
    <citation type="submission" date="2018-06" db="EMBL/GenBank/DDBJ databases">
        <title>Genomic Encyclopedia of Type Strains, Phase IV (KMG-IV): sequencing the most valuable type-strain genomes for metagenomic binning, comparative biology and taxonomic classification.</title>
        <authorList>
            <person name="Goeker M."/>
        </authorList>
    </citation>
    <scope>NUCLEOTIDE SEQUENCE [LARGE SCALE GENOMIC DNA]</scope>
    <source>
        <strain evidence="4 5">DSM 24032</strain>
    </source>
</reference>
<dbReference type="Pfam" id="PF02525">
    <property type="entry name" value="Flavodoxin_2"/>
    <property type="match status" value="1"/>
</dbReference>
<dbReference type="SUPFAM" id="SSF52218">
    <property type="entry name" value="Flavoproteins"/>
    <property type="match status" value="1"/>
</dbReference>
<keyword evidence="5" id="KW-1185">Reference proteome</keyword>
<name>A0A395JJY3_9GAMM</name>
<feature type="domain" description="Flavodoxin-like fold" evidence="3">
    <location>
        <begin position="1"/>
        <end position="183"/>
    </location>
</feature>
<dbReference type="FunCoup" id="A0A395JJY3">
    <property type="interactions" value="70"/>
</dbReference>
<evidence type="ECO:0000259" key="3">
    <source>
        <dbReference type="Pfam" id="PF02525"/>
    </source>
</evidence>
<dbReference type="OrthoDB" id="9798454at2"/>
<dbReference type="PANTHER" id="PTHR10204">
    <property type="entry name" value="NAD P H OXIDOREDUCTASE-RELATED"/>
    <property type="match status" value="1"/>
</dbReference>
<dbReference type="RefSeq" id="WP_113953882.1">
    <property type="nucleotide sequence ID" value="NZ_QNRT01000002.1"/>
</dbReference>
<proteinExistence type="inferred from homology"/>